<dbReference type="AlphaFoldDB" id="A0A1L9P2T8"/>
<reference evidence="2" key="1">
    <citation type="journal article" date="2017" name="Genome Biol.">
        <title>Comparative genomics reveals high biological diversity and specific adaptations in the industrially and medically important fungal genus Aspergillus.</title>
        <authorList>
            <person name="de Vries R.P."/>
            <person name="Riley R."/>
            <person name="Wiebenga A."/>
            <person name="Aguilar-Osorio G."/>
            <person name="Amillis S."/>
            <person name="Uchima C.A."/>
            <person name="Anderluh G."/>
            <person name="Asadollahi M."/>
            <person name="Askin M."/>
            <person name="Barry K."/>
            <person name="Battaglia E."/>
            <person name="Bayram O."/>
            <person name="Benocci T."/>
            <person name="Braus-Stromeyer S.A."/>
            <person name="Caldana C."/>
            <person name="Canovas D."/>
            <person name="Cerqueira G.C."/>
            <person name="Chen F."/>
            <person name="Chen W."/>
            <person name="Choi C."/>
            <person name="Clum A."/>
            <person name="Dos Santos R.A."/>
            <person name="Damasio A.R."/>
            <person name="Diallinas G."/>
            <person name="Emri T."/>
            <person name="Fekete E."/>
            <person name="Flipphi M."/>
            <person name="Freyberg S."/>
            <person name="Gallo A."/>
            <person name="Gournas C."/>
            <person name="Habgood R."/>
            <person name="Hainaut M."/>
            <person name="Harispe M.L."/>
            <person name="Henrissat B."/>
            <person name="Hilden K.S."/>
            <person name="Hope R."/>
            <person name="Hossain A."/>
            <person name="Karabika E."/>
            <person name="Karaffa L."/>
            <person name="Karanyi Z."/>
            <person name="Krasevec N."/>
            <person name="Kuo A."/>
            <person name="Kusch H."/>
            <person name="LaButti K."/>
            <person name="Lagendijk E.L."/>
            <person name="Lapidus A."/>
            <person name="Levasseur A."/>
            <person name="Lindquist E."/>
            <person name="Lipzen A."/>
            <person name="Logrieco A.F."/>
            <person name="MacCabe A."/>
            <person name="Maekelae M.R."/>
            <person name="Malavazi I."/>
            <person name="Melin P."/>
            <person name="Meyer V."/>
            <person name="Mielnichuk N."/>
            <person name="Miskei M."/>
            <person name="Molnar A.P."/>
            <person name="Mule G."/>
            <person name="Ngan C.Y."/>
            <person name="Orejas M."/>
            <person name="Orosz E."/>
            <person name="Ouedraogo J.P."/>
            <person name="Overkamp K.M."/>
            <person name="Park H.-S."/>
            <person name="Perrone G."/>
            <person name="Piumi F."/>
            <person name="Punt P.J."/>
            <person name="Ram A.F."/>
            <person name="Ramon A."/>
            <person name="Rauscher S."/>
            <person name="Record E."/>
            <person name="Riano-Pachon D.M."/>
            <person name="Robert V."/>
            <person name="Roehrig J."/>
            <person name="Ruller R."/>
            <person name="Salamov A."/>
            <person name="Salih N.S."/>
            <person name="Samson R.A."/>
            <person name="Sandor E."/>
            <person name="Sanguinetti M."/>
            <person name="Schuetze T."/>
            <person name="Sepcic K."/>
            <person name="Shelest E."/>
            <person name="Sherlock G."/>
            <person name="Sophianopoulou V."/>
            <person name="Squina F.M."/>
            <person name="Sun H."/>
            <person name="Susca A."/>
            <person name="Todd R.B."/>
            <person name="Tsang A."/>
            <person name="Unkles S.E."/>
            <person name="van de Wiele N."/>
            <person name="van Rossen-Uffink D."/>
            <person name="Oliveira J.V."/>
            <person name="Vesth T.C."/>
            <person name="Visser J."/>
            <person name="Yu J.-H."/>
            <person name="Zhou M."/>
            <person name="Andersen M.R."/>
            <person name="Archer D.B."/>
            <person name="Baker S.E."/>
            <person name="Benoit I."/>
            <person name="Brakhage A.A."/>
            <person name="Braus G.H."/>
            <person name="Fischer R."/>
            <person name="Frisvad J.C."/>
            <person name="Goldman G.H."/>
            <person name="Houbraken J."/>
            <person name="Oakley B."/>
            <person name="Pocsi I."/>
            <person name="Scazzocchio C."/>
            <person name="Seiboth B."/>
            <person name="vanKuyk P.A."/>
            <person name="Wortman J."/>
            <person name="Dyer P.S."/>
            <person name="Grigoriev I.V."/>
        </authorList>
    </citation>
    <scope>NUCLEOTIDE SEQUENCE [LARGE SCALE GENOMIC DNA]</scope>
    <source>
        <strain evidence="2">CBS 583.65</strain>
    </source>
</reference>
<dbReference type="GeneID" id="63724377"/>
<dbReference type="Proteomes" id="UP000184073">
    <property type="component" value="Unassembled WGS sequence"/>
</dbReference>
<proteinExistence type="predicted"/>
<sequence length="295" mass="30804">MPSATSTIGFTLANAGPAPATYSLAASCTESSFQIATTTSENPAWANQCSDTAWNAKCGIPPTDSALAKEMTSNWYIIPYYSPGPSCPDGWKTVGAVGRPGQGPVTSSGLLKADDYDDYLDVEAGRPYAYKLRNVFGALLDPEETVIACCPSSMTVGSGTTSCYSTLPPRPISTGCVWEYARVYGSLEPTTTSFVLHGVTTTGVLKPKVPTTLMTPTPVITTFSDSETSGLIPVSAAGPIYLMHKPSDVSGSNPDTDAGTNTASALRVDWSTRGIKVVGALTVSFALGMALVLPW</sequence>
<keyword evidence="2" id="KW-1185">Reference proteome</keyword>
<dbReference type="RefSeq" id="XP_040661579.1">
    <property type="nucleotide sequence ID" value="XM_040808866.1"/>
</dbReference>
<name>A0A1L9P2T8_ASPVE</name>
<organism evidence="1 2">
    <name type="scientific">Aspergillus versicolor CBS 583.65</name>
    <dbReference type="NCBI Taxonomy" id="1036611"/>
    <lineage>
        <taxon>Eukaryota</taxon>
        <taxon>Fungi</taxon>
        <taxon>Dikarya</taxon>
        <taxon>Ascomycota</taxon>
        <taxon>Pezizomycotina</taxon>
        <taxon>Eurotiomycetes</taxon>
        <taxon>Eurotiomycetidae</taxon>
        <taxon>Eurotiales</taxon>
        <taxon>Aspergillaceae</taxon>
        <taxon>Aspergillus</taxon>
        <taxon>Aspergillus subgen. Nidulantes</taxon>
    </lineage>
</organism>
<dbReference type="OrthoDB" id="5429716at2759"/>
<evidence type="ECO:0000313" key="2">
    <source>
        <dbReference type="Proteomes" id="UP000184073"/>
    </source>
</evidence>
<evidence type="ECO:0000313" key="1">
    <source>
        <dbReference type="EMBL" id="OJI95816.1"/>
    </source>
</evidence>
<dbReference type="EMBL" id="KV878125">
    <property type="protein sequence ID" value="OJI95816.1"/>
    <property type="molecule type" value="Genomic_DNA"/>
</dbReference>
<protein>
    <submittedName>
        <fullName evidence="1">Uncharacterized protein</fullName>
    </submittedName>
</protein>
<dbReference type="VEuPathDB" id="FungiDB:ASPVEDRAFT_180870"/>
<accession>A0A1L9P2T8</accession>
<gene>
    <name evidence="1" type="ORF">ASPVEDRAFT_180870</name>
</gene>